<feature type="region of interest" description="Disordered" evidence="1">
    <location>
        <begin position="25"/>
        <end position="53"/>
    </location>
</feature>
<evidence type="ECO:0008006" key="5">
    <source>
        <dbReference type="Google" id="ProtNLM"/>
    </source>
</evidence>
<dbReference type="EMBL" id="JALEMU010000039">
    <property type="protein sequence ID" value="MCI5755097.1"/>
    <property type="molecule type" value="Genomic_DNA"/>
</dbReference>
<protein>
    <recommendedName>
        <fullName evidence="5">Extracellular solute-binding protein</fullName>
    </recommendedName>
</protein>
<reference evidence="3 4" key="1">
    <citation type="submission" date="2022-03" db="EMBL/GenBank/DDBJ databases">
        <title>Metagenome-assembled genomes from swine fecal metagenomes.</title>
        <authorList>
            <person name="Holman D.B."/>
            <person name="Kommadath A."/>
        </authorList>
    </citation>
    <scope>NUCLEOTIDE SEQUENCE [LARGE SCALE GENOMIC DNA]</scope>
    <source>
        <strain evidence="3">SUG147</strain>
    </source>
</reference>
<gene>
    <name evidence="3" type="ORF">MR241_02245</name>
</gene>
<keyword evidence="2" id="KW-0732">Signal</keyword>
<feature type="chain" id="PRO_5042128154" description="Extracellular solute-binding protein" evidence="2">
    <location>
        <begin position="25"/>
        <end position="503"/>
    </location>
</feature>
<feature type="compositionally biased region" description="Polar residues" evidence="1">
    <location>
        <begin position="32"/>
        <end position="53"/>
    </location>
</feature>
<dbReference type="Proteomes" id="UP001139365">
    <property type="component" value="Unassembled WGS sequence"/>
</dbReference>
<proteinExistence type="predicted"/>
<sequence>MKTKAAASALAVLLLVAALLPSCGERGEPGGTSRTTDGNTVSGTGTDTENNNLELPDDGFGGRDFRVLAGNRIKWPMWDTVDLTVDESSDPQISSAVFSRNSMVEKRLDVVIKSDIITSADPWTRAEELFRSGDDFFEAYLMILNKTSGLVAEGLLRNLYDIPYLNTENPWWDSAAARDSGIYGRLYFAMGDINVTDDSATWACFINKELAKDIKITTGYQTVLDGSWTMDVMITDSLAATKDLNGDHVYDQSDRWGTVHQNEAIAAFFASFGGYTVRSDRDGSPEFVADTAEMIDYLQYAIDFNFLERCQCTAEDFRASDPNNYFNVAKEIFTTGRGLYYIGPILTVADAEGLRAMDDEYGILPMPKYSEAQKEYRNSFQYSNATVYSIPVQNTRDELTGAVLEAMAYYSTDTLRKGYYTYVLGEKGSRDDESKQMLDLIFRTRINDLGFVYDWGGMITVYYYMAQNQISPVTMFRIKGELIRESMNKTLSEIRDKTSGGGQ</sequence>
<evidence type="ECO:0000256" key="2">
    <source>
        <dbReference type="SAM" id="SignalP"/>
    </source>
</evidence>
<feature type="signal peptide" evidence="2">
    <location>
        <begin position="1"/>
        <end position="24"/>
    </location>
</feature>
<evidence type="ECO:0000256" key="1">
    <source>
        <dbReference type="SAM" id="MobiDB-lite"/>
    </source>
</evidence>
<accession>A0AAE3FFJ8</accession>
<evidence type="ECO:0000313" key="3">
    <source>
        <dbReference type="EMBL" id="MCI5755097.1"/>
    </source>
</evidence>
<name>A0AAE3FFJ8_9BACT</name>
<organism evidence="3 4">
    <name type="scientific">Candidatus Colimorpha enterica</name>
    <dbReference type="NCBI Taxonomy" id="3083063"/>
    <lineage>
        <taxon>Bacteria</taxon>
        <taxon>Pseudomonadati</taxon>
        <taxon>Bacteroidota</taxon>
        <taxon>Bacteroidia</taxon>
        <taxon>Bacteroidales</taxon>
        <taxon>Candidatus Colimorpha</taxon>
    </lineage>
</organism>
<dbReference type="AlphaFoldDB" id="A0AAE3FFJ8"/>
<comment type="caution">
    <text evidence="3">The sequence shown here is derived from an EMBL/GenBank/DDBJ whole genome shotgun (WGS) entry which is preliminary data.</text>
</comment>
<dbReference type="Gene3D" id="3.40.190.10">
    <property type="entry name" value="Periplasmic binding protein-like II"/>
    <property type="match status" value="1"/>
</dbReference>
<evidence type="ECO:0000313" key="4">
    <source>
        <dbReference type="Proteomes" id="UP001139365"/>
    </source>
</evidence>
<dbReference type="SUPFAM" id="SSF53850">
    <property type="entry name" value="Periplasmic binding protein-like II"/>
    <property type="match status" value="1"/>
</dbReference>